<dbReference type="PANTHER" id="PTHR45935:SF15">
    <property type="entry name" value="SCAN BOX DOMAIN-CONTAINING PROTEIN"/>
    <property type="match status" value="1"/>
</dbReference>
<reference evidence="5" key="1">
    <citation type="submission" date="2025-08" db="UniProtKB">
        <authorList>
            <consortium name="RefSeq"/>
        </authorList>
    </citation>
    <scope>IDENTIFICATION</scope>
    <source>
        <tissue evidence="5">Blood</tissue>
    </source>
</reference>
<dbReference type="SUPFAM" id="SSF47353">
    <property type="entry name" value="Retrovirus capsid dimerization domain-like"/>
    <property type="match status" value="1"/>
</dbReference>
<keyword evidence="4" id="KW-1185">Reference proteome</keyword>
<dbReference type="InterPro" id="IPR038269">
    <property type="entry name" value="SCAN_sf"/>
</dbReference>
<dbReference type="InParanoid" id="A0A6P9C587"/>
<dbReference type="SMART" id="SM00431">
    <property type="entry name" value="SCAN"/>
    <property type="match status" value="1"/>
</dbReference>
<keyword evidence="1" id="KW-0539">Nucleus</keyword>
<name>A0A6P9C587_PANGU</name>
<dbReference type="GeneID" id="117668118"/>
<gene>
    <name evidence="5" type="primary">LOC117668118</name>
</gene>
<feature type="compositionally biased region" description="Polar residues" evidence="2">
    <location>
        <begin position="1"/>
        <end position="23"/>
    </location>
</feature>
<accession>A0A6P9C587</accession>
<dbReference type="KEGG" id="pgut:117668118"/>
<proteinExistence type="predicted"/>
<dbReference type="Pfam" id="PF02023">
    <property type="entry name" value="SCAN"/>
    <property type="match status" value="1"/>
</dbReference>
<feature type="region of interest" description="Disordered" evidence="2">
    <location>
        <begin position="1"/>
        <end position="26"/>
    </location>
</feature>
<evidence type="ECO:0000259" key="3">
    <source>
        <dbReference type="PROSITE" id="PS50804"/>
    </source>
</evidence>
<evidence type="ECO:0000256" key="1">
    <source>
        <dbReference type="ARBA" id="ARBA00023242"/>
    </source>
</evidence>
<dbReference type="Proteomes" id="UP001652622">
    <property type="component" value="Unplaced"/>
</dbReference>
<feature type="domain" description="SCAN box" evidence="3">
    <location>
        <begin position="63"/>
        <end position="141"/>
    </location>
</feature>
<protein>
    <submittedName>
        <fullName evidence="5">Zinc finger and SCAN domain-containing protein 9-like</fullName>
    </submittedName>
</protein>
<evidence type="ECO:0000256" key="2">
    <source>
        <dbReference type="SAM" id="MobiDB-lite"/>
    </source>
</evidence>
<dbReference type="InterPro" id="IPR050916">
    <property type="entry name" value="SCAN-C2H2_zinc_finger"/>
</dbReference>
<evidence type="ECO:0000313" key="4">
    <source>
        <dbReference type="Proteomes" id="UP001652622"/>
    </source>
</evidence>
<dbReference type="Gene3D" id="1.10.4020.10">
    <property type="entry name" value="DNA breaking-rejoining enzymes"/>
    <property type="match status" value="1"/>
</dbReference>
<dbReference type="RefSeq" id="XP_034277714.1">
    <property type="nucleotide sequence ID" value="XM_034421823.2"/>
</dbReference>
<sequence length="243" mass="27937">MEGRNYSSLKRTEGGSPSHSAPISESGFVDSEEPLDLFGQAARTRQNILEEAATHCFVHCCPFRELCYKKVEGLREVCSRLHHFYGQWLREEDRMKAQRLDLVALQQSLGILPPEMEGWVCKCRAETSSQAMTLTEDLSQSDVEQTLQRKQQVHKPFMEVTTQPPKAPENVSHLLQDPVLEGISQEDPSQKIQSAKRRFLSMYWSPWEHLISEHFLFINFFYTNTVCRLPFGHGFSPALLKHV</sequence>
<dbReference type="PROSITE" id="PS50804">
    <property type="entry name" value="SCAN_BOX"/>
    <property type="match status" value="1"/>
</dbReference>
<dbReference type="PANTHER" id="PTHR45935">
    <property type="entry name" value="PROTEIN ZBED8-RELATED"/>
    <property type="match status" value="1"/>
</dbReference>
<organism evidence="4 5">
    <name type="scientific">Pantherophis guttatus</name>
    <name type="common">Corn snake</name>
    <name type="synonym">Elaphe guttata</name>
    <dbReference type="NCBI Taxonomy" id="94885"/>
    <lineage>
        <taxon>Eukaryota</taxon>
        <taxon>Metazoa</taxon>
        <taxon>Chordata</taxon>
        <taxon>Craniata</taxon>
        <taxon>Vertebrata</taxon>
        <taxon>Euteleostomi</taxon>
        <taxon>Lepidosauria</taxon>
        <taxon>Squamata</taxon>
        <taxon>Bifurcata</taxon>
        <taxon>Unidentata</taxon>
        <taxon>Episquamata</taxon>
        <taxon>Toxicofera</taxon>
        <taxon>Serpentes</taxon>
        <taxon>Colubroidea</taxon>
        <taxon>Colubridae</taxon>
        <taxon>Colubrinae</taxon>
        <taxon>Pantherophis</taxon>
    </lineage>
</organism>
<dbReference type="InterPro" id="IPR003309">
    <property type="entry name" value="SCAN_dom"/>
</dbReference>
<dbReference type="AlphaFoldDB" id="A0A6P9C587"/>
<evidence type="ECO:0000313" key="5">
    <source>
        <dbReference type="RefSeq" id="XP_034277714.1"/>
    </source>
</evidence>